<sequence length="204" mass="22740">MVGCFCFITIFIIFDEIAWKLKLTSRKMGRNLMKRGFHLFSKSIILNIMNVIGDGEIVQKMAFMFLTGSLLFAGCSNSEQADAYTVKEATDNGDTLVDEEGEVTNLDKLLMFVDGVQEKKESEVTVSNFFNNQVSVNEITYDGNKVNYVVKTVTGEEKRSAVCEGIEERSGFISLQGCDGEEDSIGIVQVSEYKINKARASMKD</sequence>
<accession>A0A0P6WS63</accession>
<comment type="caution">
    <text evidence="1">The sequence shown here is derived from an EMBL/GenBank/DDBJ whole genome shotgun (WGS) entry which is preliminary data.</text>
</comment>
<evidence type="ECO:0000313" key="2">
    <source>
        <dbReference type="Proteomes" id="UP000050398"/>
    </source>
</evidence>
<dbReference type="PATRIC" id="fig|218284.4.peg.2076"/>
<dbReference type="Proteomes" id="UP000050398">
    <property type="component" value="Unassembled WGS sequence"/>
</dbReference>
<organism evidence="1 2">
    <name type="scientific">Rossellomorea vietnamensis</name>
    <dbReference type="NCBI Taxonomy" id="218284"/>
    <lineage>
        <taxon>Bacteria</taxon>
        <taxon>Bacillati</taxon>
        <taxon>Bacillota</taxon>
        <taxon>Bacilli</taxon>
        <taxon>Bacillales</taxon>
        <taxon>Bacillaceae</taxon>
        <taxon>Rossellomorea</taxon>
    </lineage>
</organism>
<evidence type="ECO:0008006" key="3">
    <source>
        <dbReference type="Google" id="ProtNLM"/>
    </source>
</evidence>
<dbReference type="EMBL" id="LIXZ01000003">
    <property type="protein sequence ID" value="KPL60463.1"/>
    <property type="molecule type" value="Genomic_DNA"/>
</dbReference>
<evidence type="ECO:0000313" key="1">
    <source>
        <dbReference type="EMBL" id="KPL60463.1"/>
    </source>
</evidence>
<name>A0A0P6WS63_9BACI</name>
<proteinExistence type="predicted"/>
<gene>
    <name evidence="1" type="ORF">AM506_04850</name>
</gene>
<reference evidence="1 2" key="1">
    <citation type="submission" date="2015-08" db="EMBL/GenBank/DDBJ databases">
        <title>Draft Genome Sequence of Bacillus vietnamensis UCD-SED5.</title>
        <authorList>
            <person name="Lee R.D."/>
            <person name="Jospin G."/>
            <person name="Lang J.M."/>
            <person name="Coil D.A."/>
            <person name="Eisen J.A."/>
        </authorList>
    </citation>
    <scope>NUCLEOTIDE SEQUENCE [LARGE SCALE GENOMIC DNA]</scope>
    <source>
        <strain evidence="1 2">UCD-SED5</strain>
    </source>
</reference>
<protein>
    <recommendedName>
        <fullName evidence="3">DUF4362 domain-containing protein</fullName>
    </recommendedName>
</protein>
<dbReference type="AlphaFoldDB" id="A0A0P6WS63"/>